<proteinExistence type="predicted"/>
<reference evidence="1" key="1">
    <citation type="journal article" date="2021" name="Proc. Natl. Acad. Sci. U.S.A.">
        <title>A Catalog of Tens of Thousands of Viruses from Human Metagenomes Reveals Hidden Associations with Chronic Diseases.</title>
        <authorList>
            <person name="Tisza M.J."/>
            <person name="Buck C.B."/>
        </authorList>
    </citation>
    <scope>NUCLEOTIDE SEQUENCE</scope>
    <source>
        <strain evidence="1">CtcyQ27</strain>
    </source>
</reference>
<dbReference type="EMBL" id="BK016080">
    <property type="protein sequence ID" value="DAF93214.1"/>
    <property type="molecule type" value="Genomic_DNA"/>
</dbReference>
<evidence type="ECO:0000313" key="1">
    <source>
        <dbReference type="EMBL" id="DAF93214.1"/>
    </source>
</evidence>
<accession>A0A8S5UFP8</accession>
<name>A0A8S5UFP8_9CAUD</name>
<protein>
    <submittedName>
        <fullName evidence="1">Uncharacterized protein</fullName>
    </submittedName>
</protein>
<organism evidence="1">
    <name type="scientific">Myoviridae sp. ctcyQ27</name>
    <dbReference type="NCBI Taxonomy" id="2825139"/>
    <lineage>
        <taxon>Viruses</taxon>
        <taxon>Duplodnaviria</taxon>
        <taxon>Heunggongvirae</taxon>
        <taxon>Uroviricota</taxon>
        <taxon>Caudoviricetes</taxon>
    </lineage>
</organism>
<sequence>MVDDHYFLDILIPFDLLVDTDVGIVSLVTEKYNDTRYFNTDRMEVEGDEDNKIYSFLFQYRNEPNPLFLITKVDLPLGERNIIDNLYKELMEKEYVEILRHSQTTSIYDIFNVGNYGGNGPFRVTVVCKNDLDVEYLRQINFKCNTIICKDNSELTKIDINNYNHIYVKHIEDALDYRYMSKKNIYIANYRFNNEFVDDPDTKQIVSILKPEIVVDLISDNKIKVIDVYPQPEDLSI</sequence>